<dbReference type="Pfam" id="PF00432">
    <property type="entry name" value="Prenyltrans"/>
    <property type="match status" value="1"/>
</dbReference>
<dbReference type="EMBL" id="CAJGYM010000082">
    <property type="protein sequence ID" value="CAD6196942.1"/>
    <property type="molecule type" value="Genomic_DNA"/>
</dbReference>
<dbReference type="Gene3D" id="1.50.10.20">
    <property type="match status" value="1"/>
</dbReference>
<evidence type="ECO:0000313" key="3">
    <source>
        <dbReference type="EMBL" id="CAD6196942.1"/>
    </source>
</evidence>
<organism evidence="3 4">
    <name type="scientific">Caenorhabditis auriculariae</name>
    <dbReference type="NCBI Taxonomy" id="2777116"/>
    <lineage>
        <taxon>Eukaryota</taxon>
        <taxon>Metazoa</taxon>
        <taxon>Ecdysozoa</taxon>
        <taxon>Nematoda</taxon>
        <taxon>Chromadorea</taxon>
        <taxon>Rhabditida</taxon>
        <taxon>Rhabditina</taxon>
        <taxon>Rhabditomorpha</taxon>
        <taxon>Rhabditoidea</taxon>
        <taxon>Rhabditidae</taxon>
        <taxon>Peloderinae</taxon>
        <taxon>Caenorhabditis</taxon>
    </lineage>
</organism>
<dbReference type="OrthoDB" id="24893at2759"/>
<dbReference type="Proteomes" id="UP000835052">
    <property type="component" value="Unassembled WGS sequence"/>
</dbReference>
<accession>A0A8S1HM26</accession>
<name>A0A8S1HM26_9PELO</name>
<proteinExistence type="predicted"/>
<dbReference type="InterPro" id="IPR008930">
    <property type="entry name" value="Terpenoid_cyclase/PrenylTrfase"/>
</dbReference>
<dbReference type="AlphaFoldDB" id="A0A8S1HM26"/>
<keyword evidence="1" id="KW-0677">Repeat</keyword>
<comment type="caution">
    <text evidence="3">The sequence shown here is derived from an EMBL/GenBank/DDBJ whole genome shotgun (WGS) entry which is preliminary data.</text>
</comment>
<protein>
    <recommendedName>
        <fullName evidence="2">Prenyltransferase alpha-alpha toroid domain-containing protein</fullName>
    </recommendedName>
</protein>
<feature type="domain" description="Prenyltransferase alpha-alpha toroid" evidence="2">
    <location>
        <begin position="22"/>
        <end position="87"/>
    </location>
</feature>
<dbReference type="GO" id="GO:0003824">
    <property type="term" value="F:catalytic activity"/>
    <property type="evidence" value="ECO:0007669"/>
    <property type="project" value="InterPro"/>
</dbReference>
<dbReference type="InterPro" id="IPR001330">
    <property type="entry name" value="Prenyltrans"/>
</dbReference>
<sequence>MSQPTTSVQVAAESLEKKLFFRKHVSFLARHLKVFPEAYNTLDTNRITLLFFALSSLDVIGELDELIDSNRRKEYIKWIYNLQISTGN</sequence>
<reference evidence="3" key="1">
    <citation type="submission" date="2020-10" db="EMBL/GenBank/DDBJ databases">
        <authorList>
            <person name="Kikuchi T."/>
        </authorList>
    </citation>
    <scope>NUCLEOTIDE SEQUENCE</scope>
    <source>
        <strain evidence="3">NKZ352</strain>
    </source>
</reference>
<evidence type="ECO:0000256" key="1">
    <source>
        <dbReference type="ARBA" id="ARBA00022737"/>
    </source>
</evidence>
<gene>
    <name evidence="3" type="ORF">CAUJ_LOCUS12853</name>
</gene>
<dbReference type="SUPFAM" id="SSF48239">
    <property type="entry name" value="Terpenoid cyclases/Protein prenyltransferases"/>
    <property type="match status" value="1"/>
</dbReference>
<evidence type="ECO:0000259" key="2">
    <source>
        <dbReference type="Pfam" id="PF00432"/>
    </source>
</evidence>
<keyword evidence="4" id="KW-1185">Reference proteome</keyword>
<evidence type="ECO:0000313" key="4">
    <source>
        <dbReference type="Proteomes" id="UP000835052"/>
    </source>
</evidence>